<proteinExistence type="predicted"/>
<accession>A0A511MWL4</accession>
<dbReference type="RefSeq" id="WP_146881663.1">
    <property type="nucleotide sequence ID" value="NZ_BJXB01000001.1"/>
</dbReference>
<dbReference type="Pfam" id="PF00392">
    <property type="entry name" value="GntR"/>
    <property type="match status" value="1"/>
</dbReference>
<dbReference type="PANTHER" id="PTHR43537:SF41">
    <property type="entry name" value="TRANSCRIPTIONAL REGULATORY PROTEIN"/>
    <property type="match status" value="1"/>
</dbReference>
<dbReference type="PANTHER" id="PTHR43537">
    <property type="entry name" value="TRANSCRIPTIONAL REGULATOR, GNTR FAMILY"/>
    <property type="match status" value="1"/>
</dbReference>
<dbReference type="Gene3D" id="1.20.120.530">
    <property type="entry name" value="GntR ligand-binding domain-like"/>
    <property type="match status" value="1"/>
</dbReference>
<keyword evidence="3" id="KW-0804">Transcription</keyword>
<dbReference type="GO" id="GO:0003677">
    <property type="term" value="F:DNA binding"/>
    <property type="evidence" value="ECO:0007669"/>
    <property type="project" value="UniProtKB-KW"/>
</dbReference>
<evidence type="ECO:0000256" key="1">
    <source>
        <dbReference type="ARBA" id="ARBA00023015"/>
    </source>
</evidence>
<gene>
    <name evidence="5" type="ORF">DC3_01410</name>
</gene>
<sequence>MNLREIALQVPQTTTTPEHVVLVLREAITSGVLKAGQALPADAIAAELEVSRSPVREALRQLETEGLIQYYPHRGAVVAALTERDILQIFEIRQILELGALELAFPHLGPADLQSLQDISERYEASTDLSEMKQLDVQFHETLYQLHRNPQLRDLISSLRMKVDGYWHMYMRLVRHKSRFEKDHRDLLLACESGDLQEARAVLKCHLEQTALMLMEQLKAEAHPPVRKRRVRPDQ</sequence>
<evidence type="ECO:0000256" key="2">
    <source>
        <dbReference type="ARBA" id="ARBA00023125"/>
    </source>
</evidence>
<name>A0A511MWL4_DEIC1</name>
<dbReference type="EMBL" id="BJXB01000001">
    <property type="protein sequence ID" value="GEM44506.1"/>
    <property type="molecule type" value="Genomic_DNA"/>
</dbReference>
<dbReference type="GO" id="GO:0003700">
    <property type="term" value="F:DNA-binding transcription factor activity"/>
    <property type="evidence" value="ECO:0007669"/>
    <property type="project" value="InterPro"/>
</dbReference>
<dbReference type="InterPro" id="IPR000524">
    <property type="entry name" value="Tscrpt_reg_HTH_GntR"/>
</dbReference>
<dbReference type="OrthoDB" id="9781630at2"/>
<dbReference type="SUPFAM" id="SSF48008">
    <property type="entry name" value="GntR ligand-binding domain-like"/>
    <property type="match status" value="1"/>
</dbReference>
<comment type="caution">
    <text evidence="5">The sequence shown here is derived from an EMBL/GenBank/DDBJ whole genome shotgun (WGS) entry which is preliminary data.</text>
</comment>
<evidence type="ECO:0000313" key="6">
    <source>
        <dbReference type="Proteomes" id="UP000321306"/>
    </source>
</evidence>
<dbReference type="Proteomes" id="UP000321306">
    <property type="component" value="Unassembled WGS sequence"/>
</dbReference>
<feature type="domain" description="HTH gntR-type" evidence="4">
    <location>
        <begin position="14"/>
        <end position="81"/>
    </location>
</feature>
<dbReference type="CDD" id="cd07377">
    <property type="entry name" value="WHTH_GntR"/>
    <property type="match status" value="1"/>
</dbReference>
<dbReference type="SUPFAM" id="SSF46785">
    <property type="entry name" value="Winged helix' DNA-binding domain"/>
    <property type="match status" value="1"/>
</dbReference>
<dbReference type="SMART" id="SM00895">
    <property type="entry name" value="FCD"/>
    <property type="match status" value="1"/>
</dbReference>
<dbReference type="PROSITE" id="PS50949">
    <property type="entry name" value="HTH_GNTR"/>
    <property type="match status" value="1"/>
</dbReference>
<dbReference type="InterPro" id="IPR011711">
    <property type="entry name" value="GntR_C"/>
</dbReference>
<keyword evidence="2" id="KW-0238">DNA-binding</keyword>
<evidence type="ECO:0000259" key="4">
    <source>
        <dbReference type="PROSITE" id="PS50949"/>
    </source>
</evidence>
<dbReference type="AlphaFoldDB" id="A0A511MWL4"/>
<evidence type="ECO:0000313" key="5">
    <source>
        <dbReference type="EMBL" id="GEM44506.1"/>
    </source>
</evidence>
<dbReference type="InterPro" id="IPR036390">
    <property type="entry name" value="WH_DNA-bd_sf"/>
</dbReference>
<organism evidence="5 6">
    <name type="scientific">Deinococcus cellulosilyticus (strain DSM 18568 / NBRC 106333 / KACC 11606 / 5516J-15)</name>
    <dbReference type="NCBI Taxonomy" id="1223518"/>
    <lineage>
        <taxon>Bacteria</taxon>
        <taxon>Thermotogati</taxon>
        <taxon>Deinococcota</taxon>
        <taxon>Deinococci</taxon>
        <taxon>Deinococcales</taxon>
        <taxon>Deinococcaceae</taxon>
        <taxon>Deinococcus</taxon>
    </lineage>
</organism>
<protein>
    <submittedName>
        <fullName evidence="5">GntR family transcriptional regulator</fullName>
    </submittedName>
</protein>
<dbReference type="SMART" id="SM00345">
    <property type="entry name" value="HTH_GNTR"/>
    <property type="match status" value="1"/>
</dbReference>
<evidence type="ECO:0000256" key="3">
    <source>
        <dbReference type="ARBA" id="ARBA00023163"/>
    </source>
</evidence>
<dbReference type="InterPro" id="IPR008920">
    <property type="entry name" value="TF_FadR/GntR_C"/>
</dbReference>
<reference evidence="5 6" key="1">
    <citation type="submission" date="2019-07" db="EMBL/GenBank/DDBJ databases">
        <title>Whole genome shotgun sequence of Deinococcus cellulosilyticus NBRC 106333.</title>
        <authorList>
            <person name="Hosoyama A."/>
            <person name="Uohara A."/>
            <person name="Ohji S."/>
            <person name="Ichikawa N."/>
        </authorList>
    </citation>
    <scope>NUCLEOTIDE SEQUENCE [LARGE SCALE GENOMIC DNA]</scope>
    <source>
        <strain evidence="5 6">NBRC 106333</strain>
    </source>
</reference>
<dbReference type="PRINTS" id="PR00035">
    <property type="entry name" value="HTHGNTR"/>
</dbReference>
<dbReference type="InterPro" id="IPR036388">
    <property type="entry name" value="WH-like_DNA-bd_sf"/>
</dbReference>
<dbReference type="Pfam" id="PF07729">
    <property type="entry name" value="FCD"/>
    <property type="match status" value="1"/>
</dbReference>
<dbReference type="Gene3D" id="1.10.10.10">
    <property type="entry name" value="Winged helix-like DNA-binding domain superfamily/Winged helix DNA-binding domain"/>
    <property type="match status" value="1"/>
</dbReference>
<keyword evidence="6" id="KW-1185">Reference proteome</keyword>
<keyword evidence="1" id="KW-0805">Transcription regulation</keyword>